<protein>
    <submittedName>
        <fullName evidence="3">Uncharacterized protein</fullName>
    </submittedName>
</protein>
<dbReference type="EMBL" id="CP019724">
    <property type="protein sequence ID" value="AQS72010.1"/>
    <property type="molecule type" value="Genomic_DNA"/>
</dbReference>
<keyword evidence="4" id="KW-1185">Reference proteome</keyword>
<organism evidence="3 4">
    <name type="scientific">Streptomyces pactum</name>
    <dbReference type="NCBI Taxonomy" id="68249"/>
    <lineage>
        <taxon>Bacteria</taxon>
        <taxon>Bacillati</taxon>
        <taxon>Actinomycetota</taxon>
        <taxon>Actinomycetes</taxon>
        <taxon>Kitasatosporales</taxon>
        <taxon>Streptomycetaceae</taxon>
        <taxon>Streptomyces</taxon>
    </lineage>
</organism>
<reference evidence="3 4" key="1">
    <citation type="submission" date="2017-02" db="EMBL/GenBank/DDBJ databases">
        <title>Streptomyces pactum ACT12 Genome sequencing and assembly.</title>
        <authorList>
            <person name="Xue Q."/>
            <person name="Yan X."/>
            <person name="Jia L."/>
            <person name="Yan H."/>
        </authorList>
    </citation>
    <scope>NUCLEOTIDE SEQUENCE [LARGE SCALE GENOMIC DNA]</scope>
    <source>
        <strain evidence="3 4">ACT12</strain>
    </source>
</reference>
<name>A0A1S6JJR6_9ACTN</name>
<evidence type="ECO:0000256" key="2">
    <source>
        <dbReference type="SAM" id="Phobius"/>
    </source>
</evidence>
<keyword evidence="2" id="KW-0812">Transmembrane</keyword>
<sequence length="108" mass="12245">MAAEAEGYLLAREHQQDALREAQALCSALPWLTTAQAEDLTRHYVAHRLHLSRQMLRATLRRADELSREYEARYLQLRRDLLRRHGAWASGLLVCVAGVSGALCSFGR</sequence>
<feature type="transmembrane region" description="Helical" evidence="2">
    <location>
        <begin position="87"/>
        <end position="106"/>
    </location>
</feature>
<feature type="coiled-coil region" evidence="1">
    <location>
        <begin position="53"/>
        <end position="80"/>
    </location>
</feature>
<keyword evidence="2" id="KW-0472">Membrane</keyword>
<dbReference type="Proteomes" id="UP000189443">
    <property type="component" value="Chromosome"/>
</dbReference>
<evidence type="ECO:0000313" key="4">
    <source>
        <dbReference type="Proteomes" id="UP000189443"/>
    </source>
</evidence>
<accession>A0A1S6JJR6</accession>
<dbReference type="KEGG" id="spac:B1H29_16025"/>
<evidence type="ECO:0000313" key="3">
    <source>
        <dbReference type="EMBL" id="AQS72010.1"/>
    </source>
</evidence>
<gene>
    <name evidence="3" type="ORF">B1H29_16025</name>
</gene>
<dbReference type="AlphaFoldDB" id="A0A1S6JJR6"/>
<dbReference type="OrthoDB" id="3855296at2"/>
<evidence type="ECO:0000256" key="1">
    <source>
        <dbReference type="SAM" id="Coils"/>
    </source>
</evidence>
<proteinExistence type="predicted"/>
<keyword evidence="1" id="KW-0175">Coiled coil</keyword>
<keyword evidence="2" id="KW-1133">Transmembrane helix</keyword>